<accession>A0A3S7GX60</accession>
<evidence type="ECO:0000256" key="2">
    <source>
        <dbReference type="ARBA" id="ARBA00022741"/>
    </source>
</evidence>
<feature type="domain" description="ABC transporter" evidence="4">
    <location>
        <begin position="2"/>
        <end position="222"/>
    </location>
</feature>
<dbReference type="GO" id="GO:0016887">
    <property type="term" value="F:ATP hydrolysis activity"/>
    <property type="evidence" value="ECO:0007669"/>
    <property type="project" value="InterPro"/>
</dbReference>
<dbReference type="AlphaFoldDB" id="A0A3S7GX60"/>
<dbReference type="InterPro" id="IPR003439">
    <property type="entry name" value="ABC_transporter-like_ATP-bd"/>
</dbReference>
<keyword evidence="3 5" id="KW-0067">ATP-binding</keyword>
<reference evidence="5" key="1">
    <citation type="submission" date="2016-02" db="EMBL/GenBank/DDBJ databases">
        <title>Genomic sequence of a clinical Staphylococcus hominis isolate.</title>
        <authorList>
            <person name="McClure J.M."/>
            <person name="Zhang K."/>
        </authorList>
    </citation>
    <scope>NUCLEOTIDE SEQUENCE</scope>
    <source>
        <strain evidence="5">C34847</strain>
    </source>
</reference>
<name>A0A3S7GX60_STAHO</name>
<dbReference type="EMBL" id="JAGHKT020000015">
    <property type="protein sequence ID" value="MCM5672937.1"/>
    <property type="molecule type" value="Genomic_DNA"/>
</dbReference>
<gene>
    <name evidence="5" type="ORF">AZE34_00900</name>
    <name evidence="6" type="ORF">J7T32_009315</name>
</gene>
<evidence type="ECO:0000313" key="5">
    <source>
        <dbReference type="EMBL" id="AVI05373.1"/>
    </source>
</evidence>
<reference evidence="6 7" key="2">
    <citation type="submission" date="2022-06" db="EMBL/GenBank/DDBJ databases">
        <title>Staphylococcus hominis ShoR14 genome sequence.</title>
        <authorList>
            <person name="Yeo C.C."/>
            <person name="Chew C.H."/>
            <person name="Che Hamzah A.M."/>
            <person name="Al-Trad E.I."/>
        </authorList>
    </citation>
    <scope>NUCLEOTIDE SEQUENCE [LARGE SCALE GENOMIC DNA]</scope>
    <source>
        <strain evidence="6 7">ShoR14</strain>
    </source>
</reference>
<dbReference type="PANTHER" id="PTHR42711">
    <property type="entry name" value="ABC TRANSPORTER ATP-BINDING PROTEIN"/>
    <property type="match status" value="1"/>
</dbReference>
<dbReference type="CDD" id="cd03230">
    <property type="entry name" value="ABC_DR_subfamily_A"/>
    <property type="match status" value="1"/>
</dbReference>
<dbReference type="RefSeq" id="WP_017174647.1">
    <property type="nucleotide sequence ID" value="NZ_CP014107.1"/>
</dbReference>
<dbReference type="Proteomes" id="UP000665944">
    <property type="component" value="Unassembled WGS sequence"/>
</dbReference>
<dbReference type="PROSITE" id="PS50893">
    <property type="entry name" value="ABC_TRANSPORTER_2"/>
    <property type="match status" value="1"/>
</dbReference>
<keyword evidence="7" id="KW-1185">Reference proteome</keyword>
<dbReference type="EMBL" id="CP014567">
    <property type="protein sequence ID" value="AVI05373.1"/>
    <property type="molecule type" value="Genomic_DNA"/>
</dbReference>
<evidence type="ECO:0000256" key="3">
    <source>
        <dbReference type="ARBA" id="ARBA00022840"/>
    </source>
</evidence>
<organism evidence="5">
    <name type="scientific">Staphylococcus hominis</name>
    <dbReference type="NCBI Taxonomy" id="1290"/>
    <lineage>
        <taxon>Bacteria</taxon>
        <taxon>Bacillati</taxon>
        <taxon>Bacillota</taxon>
        <taxon>Bacilli</taxon>
        <taxon>Bacillales</taxon>
        <taxon>Staphylococcaceae</taxon>
        <taxon>Staphylococcus</taxon>
    </lineage>
</organism>
<dbReference type="InterPro" id="IPR003593">
    <property type="entry name" value="AAA+_ATPase"/>
</dbReference>
<dbReference type="Pfam" id="PF00005">
    <property type="entry name" value="ABC_tran"/>
    <property type="match status" value="1"/>
</dbReference>
<proteinExistence type="predicted"/>
<dbReference type="SMART" id="SM00382">
    <property type="entry name" value="AAA"/>
    <property type="match status" value="1"/>
</dbReference>
<sequence>MIQIRHLSKKYNGKTVLKNISLNIEKGMSTALIGKNGAGKSTLINILINHLKAETGEIIDIDHLLNLNHIGVLFQKTSFPRLIKVKELYKLFCQLYKDAISIDEFKKITKLNDSQLNLYANHLSGGQQRILDFGLCLIGKPKLLILDEPTAAMDVEMREHFWTMIGKLKKENVSIFYTSHYIEEVERMADKVIFLDQGIIKLNDSPRNILTNQQYSIIKVPNTVDNNLQNLTNYFDVKIEDTILKIKTSDVKKVIYYLEKLNINLNDMTIEKQTLLETILFADVKEGGTKNE</sequence>
<evidence type="ECO:0000313" key="6">
    <source>
        <dbReference type="EMBL" id="MCM5672937.1"/>
    </source>
</evidence>
<dbReference type="InterPro" id="IPR027417">
    <property type="entry name" value="P-loop_NTPase"/>
</dbReference>
<keyword evidence="2" id="KW-0547">Nucleotide-binding</keyword>
<protein>
    <submittedName>
        <fullName evidence="5 6">ABC transporter ATP-binding protein</fullName>
    </submittedName>
</protein>
<dbReference type="SUPFAM" id="SSF52540">
    <property type="entry name" value="P-loop containing nucleoside triphosphate hydrolases"/>
    <property type="match status" value="1"/>
</dbReference>
<evidence type="ECO:0000313" key="7">
    <source>
        <dbReference type="Proteomes" id="UP000665944"/>
    </source>
</evidence>
<evidence type="ECO:0000259" key="4">
    <source>
        <dbReference type="PROSITE" id="PS50893"/>
    </source>
</evidence>
<dbReference type="InterPro" id="IPR050763">
    <property type="entry name" value="ABC_transporter_ATP-binding"/>
</dbReference>
<evidence type="ECO:0000256" key="1">
    <source>
        <dbReference type="ARBA" id="ARBA00022448"/>
    </source>
</evidence>
<dbReference type="Gene3D" id="3.40.50.300">
    <property type="entry name" value="P-loop containing nucleotide triphosphate hydrolases"/>
    <property type="match status" value="1"/>
</dbReference>
<dbReference type="GO" id="GO:0005524">
    <property type="term" value="F:ATP binding"/>
    <property type="evidence" value="ECO:0007669"/>
    <property type="project" value="UniProtKB-KW"/>
</dbReference>
<dbReference type="PANTHER" id="PTHR42711:SF17">
    <property type="entry name" value="ABC TRANSPORTER ATP-BINDING PROTEIN"/>
    <property type="match status" value="1"/>
</dbReference>
<keyword evidence="1" id="KW-0813">Transport</keyword>